<keyword evidence="1" id="KW-0812">Transmembrane</keyword>
<gene>
    <name evidence="2" type="primary">gspJ2</name>
    <name evidence="2" type="ordered locus">HRM2_30160</name>
</gene>
<protein>
    <submittedName>
        <fullName evidence="2">GspJ2</fullName>
    </submittedName>
</protein>
<evidence type="ECO:0000313" key="2">
    <source>
        <dbReference type="EMBL" id="ACN16099.1"/>
    </source>
</evidence>
<dbReference type="eggNOG" id="COG4966">
    <property type="taxonomic scope" value="Bacteria"/>
</dbReference>
<proteinExistence type="predicted"/>
<sequence length="214" mass="23920">MIPGAGKEGFTLMEVVISLTLMAVIIVLMMGGFRLGVSAWEKGERGVESRQRYRIVLDLVNTQIISVVPVVDPSQMNFKGDAKSMAFCSMFSIVPGNGSVPVYVKYRVGTEKTGEGESLFLFEKNLLFVKASADDAMDVEREDFVRLISGAVEIHFEYLPEMPDKGKVEWLESWDWNENKKMPSAVKLFIKKKSSEDPVVVIARIESKGFKVDP</sequence>
<accession>C0QK73</accession>
<dbReference type="AlphaFoldDB" id="C0QK73"/>
<dbReference type="KEGG" id="dat:HRM2_30160"/>
<evidence type="ECO:0000256" key="1">
    <source>
        <dbReference type="SAM" id="Phobius"/>
    </source>
</evidence>
<reference evidence="2 3" key="1">
    <citation type="journal article" date="2009" name="Environ. Microbiol.">
        <title>Genome sequence of Desulfobacterium autotrophicum HRM2, a marine sulfate reducer oxidizing organic carbon completely to carbon dioxide.</title>
        <authorList>
            <person name="Strittmatter A.W."/>
            <person name="Liesegang H."/>
            <person name="Rabus R."/>
            <person name="Decker I."/>
            <person name="Amann J."/>
            <person name="Andres S."/>
            <person name="Henne A."/>
            <person name="Fricke W.F."/>
            <person name="Martinez-Arias R."/>
            <person name="Bartels D."/>
            <person name="Goesmann A."/>
            <person name="Krause L."/>
            <person name="Puehler A."/>
            <person name="Klenk H.P."/>
            <person name="Richter M."/>
            <person name="Schuler M."/>
            <person name="Gloeckner F.O."/>
            <person name="Meyerdierks A."/>
            <person name="Gottschalk G."/>
            <person name="Amann R."/>
        </authorList>
    </citation>
    <scope>NUCLEOTIDE SEQUENCE [LARGE SCALE GENOMIC DNA]</scope>
    <source>
        <strain evidence="3">ATCC 43914 / DSM 3382 / HRM2</strain>
    </source>
</reference>
<dbReference type="NCBIfam" id="TIGR02532">
    <property type="entry name" value="IV_pilin_GFxxxE"/>
    <property type="match status" value="1"/>
</dbReference>
<keyword evidence="1" id="KW-0472">Membrane</keyword>
<feature type="transmembrane region" description="Helical" evidence="1">
    <location>
        <begin position="15"/>
        <end position="37"/>
    </location>
</feature>
<dbReference type="STRING" id="177437.HRM2_30160"/>
<dbReference type="EMBL" id="CP001087">
    <property type="protein sequence ID" value="ACN16099.1"/>
    <property type="molecule type" value="Genomic_DNA"/>
</dbReference>
<dbReference type="InterPro" id="IPR012902">
    <property type="entry name" value="N_methyl_site"/>
</dbReference>
<dbReference type="OrthoDB" id="5421380at2"/>
<keyword evidence="1" id="KW-1133">Transmembrane helix</keyword>
<dbReference type="HOGENOM" id="CLU_1287083_0_0_7"/>
<keyword evidence="3" id="KW-1185">Reference proteome</keyword>
<dbReference type="Proteomes" id="UP000000442">
    <property type="component" value="Chromosome"/>
</dbReference>
<name>C0QK73_DESAH</name>
<evidence type="ECO:0000313" key="3">
    <source>
        <dbReference type="Proteomes" id="UP000000442"/>
    </source>
</evidence>
<organism evidence="2 3">
    <name type="scientific">Desulforapulum autotrophicum (strain ATCC 43914 / DSM 3382 / VKM B-1955 / HRM2)</name>
    <name type="common">Desulfobacterium autotrophicum</name>
    <dbReference type="NCBI Taxonomy" id="177437"/>
    <lineage>
        <taxon>Bacteria</taxon>
        <taxon>Pseudomonadati</taxon>
        <taxon>Thermodesulfobacteriota</taxon>
        <taxon>Desulfobacteria</taxon>
        <taxon>Desulfobacterales</taxon>
        <taxon>Desulfobacteraceae</taxon>
        <taxon>Desulforapulum</taxon>
    </lineage>
</organism>